<dbReference type="Proteomes" id="UP000292085">
    <property type="component" value="Unassembled WGS sequence"/>
</dbReference>
<dbReference type="EMBL" id="SGIS01000063">
    <property type="protein sequence ID" value="RZF60575.1"/>
    <property type="molecule type" value="Genomic_DNA"/>
</dbReference>
<dbReference type="Pfam" id="PF01298">
    <property type="entry name" value="TbpB_B_D"/>
    <property type="match status" value="1"/>
</dbReference>
<sequence length="307" mass="30842">MRRTVALWALPSTVMLSACGGSGSGVSSTPAPPPAQVNSSVASLQFSDTFSFSPAGVIQYTAARSTGAATARAQGPSTTDAAQVRYDASAGSYTLSGLVVPQVAFGSVDKVAASTNATVTAYQKTTGTRQDNLALFNAGSGNPVLALTYVSYGAQQSITDRGSSLDVDTAFFTFGIATALSDMPRTGTASYRTNLDGQFADASGVYALGGASSLTADFAAATVAFSMTPIGTNVVNGGAKTFGTQNINAAIRSGTNRFNGDSSTNAEGYRGALSGAFYGPQAVEVGGAFSIVGHDGFGTGAVVGRKN</sequence>
<dbReference type="OrthoDB" id="7529687at2"/>
<evidence type="ECO:0000256" key="1">
    <source>
        <dbReference type="SAM" id="SignalP"/>
    </source>
</evidence>
<reference evidence="3 4" key="1">
    <citation type="submission" date="2019-02" db="EMBL/GenBank/DDBJ databases">
        <authorList>
            <person name="Li Y."/>
        </authorList>
    </citation>
    <scope>NUCLEOTIDE SEQUENCE [LARGE SCALE GENOMIC DNA]</scope>
    <source>
        <strain evidence="3 4">3-7</strain>
    </source>
</reference>
<keyword evidence="4" id="KW-1185">Reference proteome</keyword>
<keyword evidence="1" id="KW-0732">Signal</keyword>
<proteinExistence type="predicted"/>
<feature type="domain" description="Transferrin-binding protein B C-lobe/N-lobe beta-barrel" evidence="2">
    <location>
        <begin position="183"/>
        <end position="295"/>
    </location>
</feature>
<accession>A0A4Q6XM36</accession>
<dbReference type="PROSITE" id="PS51257">
    <property type="entry name" value="PROKAR_LIPOPROTEIN"/>
    <property type="match status" value="1"/>
</dbReference>
<dbReference type="AlphaFoldDB" id="A0A4Q6XM36"/>
<evidence type="ECO:0000313" key="4">
    <source>
        <dbReference type="Proteomes" id="UP000292085"/>
    </source>
</evidence>
<feature type="chain" id="PRO_5020325875" description="Transferrin-binding protein B C-lobe/N-lobe beta-barrel domain-containing protein" evidence="1">
    <location>
        <begin position="18"/>
        <end position="307"/>
    </location>
</feature>
<protein>
    <recommendedName>
        <fullName evidence="2">Transferrin-binding protein B C-lobe/N-lobe beta-barrel domain-containing protein</fullName>
    </recommendedName>
</protein>
<gene>
    <name evidence="3" type="ORF">EWE75_22415</name>
</gene>
<dbReference type="InterPro" id="IPR001677">
    <property type="entry name" value="TbpB_B_D"/>
</dbReference>
<dbReference type="InterPro" id="IPR011250">
    <property type="entry name" value="OMP/PagP_B-barrel"/>
</dbReference>
<evidence type="ECO:0000313" key="3">
    <source>
        <dbReference type="EMBL" id="RZF60575.1"/>
    </source>
</evidence>
<dbReference type="Gene3D" id="2.40.160.90">
    <property type="match status" value="1"/>
</dbReference>
<evidence type="ECO:0000259" key="2">
    <source>
        <dbReference type="Pfam" id="PF01298"/>
    </source>
</evidence>
<dbReference type="SUPFAM" id="SSF56925">
    <property type="entry name" value="OMPA-like"/>
    <property type="match status" value="1"/>
</dbReference>
<comment type="caution">
    <text evidence="3">The sequence shown here is derived from an EMBL/GenBank/DDBJ whole genome shotgun (WGS) entry which is preliminary data.</text>
</comment>
<feature type="signal peptide" evidence="1">
    <location>
        <begin position="1"/>
        <end position="17"/>
    </location>
</feature>
<organism evidence="3 4">
    <name type="scientific">Sphingomonas populi</name>
    <dbReference type="NCBI Taxonomy" id="2484750"/>
    <lineage>
        <taxon>Bacteria</taxon>
        <taxon>Pseudomonadati</taxon>
        <taxon>Pseudomonadota</taxon>
        <taxon>Alphaproteobacteria</taxon>
        <taxon>Sphingomonadales</taxon>
        <taxon>Sphingomonadaceae</taxon>
        <taxon>Sphingomonas</taxon>
    </lineage>
</organism>
<name>A0A4Q6XM36_9SPHN</name>